<feature type="binding site" evidence="2">
    <location>
        <position position="113"/>
    </location>
    <ligand>
        <name>substrate</name>
    </ligand>
</feature>
<dbReference type="GO" id="GO:0016491">
    <property type="term" value="F:oxidoreductase activity"/>
    <property type="evidence" value="ECO:0007669"/>
    <property type="project" value="InterPro"/>
</dbReference>
<name>A0A1R4KBQ7_9LACT</name>
<dbReference type="InterPro" id="IPR036812">
    <property type="entry name" value="NAD(P)_OxRdtase_dom_sf"/>
</dbReference>
<evidence type="ECO:0000256" key="1">
    <source>
        <dbReference type="PIRSR" id="PIRSR000097-1"/>
    </source>
</evidence>
<dbReference type="Pfam" id="PF00248">
    <property type="entry name" value="Aldo_ket_red"/>
    <property type="match status" value="1"/>
</dbReference>
<evidence type="ECO:0000256" key="2">
    <source>
        <dbReference type="PIRSR" id="PIRSR000097-2"/>
    </source>
</evidence>
<dbReference type="PIRSF" id="PIRSF000097">
    <property type="entry name" value="AKR"/>
    <property type="match status" value="1"/>
</dbReference>
<gene>
    <name evidence="5" type="ORF">FM115_09050</name>
</gene>
<proteinExistence type="predicted"/>
<evidence type="ECO:0000313" key="6">
    <source>
        <dbReference type="Proteomes" id="UP000195611"/>
    </source>
</evidence>
<reference evidence="5 6" key="1">
    <citation type="submission" date="2017-02" db="EMBL/GenBank/DDBJ databases">
        <authorList>
            <person name="Peterson S.W."/>
        </authorList>
    </citation>
    <scope>NUCLEOTIDE SEQUENCE [LARGE SCALE GENOMIC DNA]</scope>
    <source>
        <strain evidence="5 6">42ea</strain>
    </source>
</reference>
<evidence type="ECO:0000256" key="3">
    <source>
        <dbReference type="PIRSR" id="PIRSR000097-3"/>
    </source>
</evidence>
<evidence type="ECO:0000313" key="5">
    <source>
        <dbReference type="EMBL" id="SJN41727.1"/>
    </source>
</evidence>
<dbReference type="InterPro" id="IPR020471">
    <property type="entry name" value="AKR"/>
</dbReference>
<feature type="active site" description="Proton donor" evidence="1">
    <location>
        <position position="54"/>
    </location>
</feature>
<evidence type="ECO:0000259" key="4">
    <source>
        <dbReference type="Pfam" id="PF00248"/>
    </source>
</evidence>
<protein>
    <submittedName>
        <fullName evidence="5">Oxidoreductase, aldo/keto reductase family</fullName>
    </submittedName>
</protein>
<dbReference type="CDD" id="cd19138">
    <property type="entry name" value="AKR_YeaE"/>
    <property type="match status" value="1"/>
</dbReference>
<dbReference type="Proteomes" id="UP000195611">
    <property type="component" value="Unassembled WGS sequence"/>
</dbReference>
<organism evidence="5 6">
    <name type="scientific">Marinilactibacillus psychrotolerans 42ea</name>
    <dbReference type="NCBI Taxonomy" id="1255609"/>
    <lineage>
        <taxon>Bacteria</taxon>
        <taxon>Bacillati</taxon>
        <taxon>Bacillota</taxon>
        <taxon>Bacilli</taxon>
        <taxon>Lactobacillales</taxon>
        <taxon>Carnobacteriaceae</taxon>
        <taxon>Marinilactibacillus</taxon>
    </lineage>
</organism>
<dbReference type="PANTHER" id="PTHR43638:SF3">
    <property type="entry name" value="ALDEHYDE REDUCTASE"/>
    <property type="match status" value="1"/>
</dbReference>
<dbReference type="Gene3D" id="3.20.20.100">
    <property type="entry name" value="NADP-dependent oxidoreductase domain"/>
    <property type="match status" value="1"/>
</dbReference>
<feature type="site" description="Lowers pKa of active site Tyr" evidence="3">
    <location>
        <position position="80"/>
    </location>
</feature>
<feature type="domain" description="NADP-dependent oxidoreductase" evidence="4">
    <location>
        <begin position="16"/>
        <end position="275"/>
    </location>
</feature>
<dbReference type="SUPFAM" id="SSF51430">
    <property type="entry name" value="NAD(P)-linked oxidoreductase"/>
    <property type="match status" value="1"/>
</dbReference>
<dbReference type="AlphaFoldDB" id="A0A1R4KBQ7"/>
<sequence length="288" mass="32693">MKQQIQFPSGQKVLNLGQGTWRLGEEPSKYDQEVDALRIGIEKGVTLIDTAEMYGDGKSEQLVGEAIKPYNRENLFLISKVYPHNAGEQNIFDACDGTLKRLGVEYLDMYLLHWPGSVPLQETVDCFEDLKRQGKIKNWGVSNFDLEDMQNLLSLRNGENCQTNQVMYHMASRGIEVVLRDYMRENNIPLMAYCPIIGQEPELKDKVYNSPVVKLVKQIADAHRISIIQLLLAFVMQQDNTIAIPKASSANHVSQNVDVFDIQLSEEELALLDEAFPAPEKRIPLRVQ</sequence>
<dbReference type="EMBL" id="FUKW01000132">
    <property type="protein sequence ID" value="SJN41727.1"/>
    <property type="molecule type" value="Genomic_DNA"/>
</dbReference>
<dbReference type="InterPro" id="IPR023210">
    <property type="entry name" value="NADP_OxRdtase_dom"/>
</dbReference>
<accession>A0A1R4KBQ7</accession>
<dbReference type="PANTHER" id="PTHR43638">
    <property type="entry name" value="OXIDOREDUCTASE, ALDO/KETO REDUCTASE FAMILY PROTEIN"/>
    <property type="match status" value="1"/>
</dbReference>
<dbReference type="RefSeq" id="WP_087059464.1">
    <property type="nucleotide sequence ID" value="NZ_FUKW01000132.1"/>
</dbReference>
<dbReference type="PRINTS" id="PR00069">
    <property type="entry name" value="ALDKETRDTASE"/>
</dbReference>